<accession>A0A0A9FWE7</accession>
<sequence length="25" mass="2822">MKKKTPNLTGVQEPNPLDLKTKARN</sequence>
<evidence type="ECO:0000256" key="1">
    <source>
        <dbReference type="SAM" id="MobiDB-lite"/>
    </source>
</evidence>
<evidence type="ECO:0000313" key="2">
    <source>
        <dbReference type="EMBL" id="JAE15564.1"/>
    </source>
</evidence>
<organism evidence="2">
    <name type="scientific">Arundo donax</name>
    <name type="common">Giant reed</name>
    <name type="synonym">Donax arundinaceus</name>
    <dbReference type="NCBI Taxonomy" id="35708"/>
    <lineage>
        <taxon>Eukaryota</taxon>
        <taxon>Viridiplantae</taxon>
        <taxon>Streptophyta</taxon>
        <taxon>Embryophyta</taxon>
        <taxon>Tracheophyta</taxon>
        <taxon>Spermatophyta</taxon>
        <taxon>Magnoliopsida</taxon>
        <taxon>Liliopsida</taxon>
        <taxon>Poales</taxon>
        <taxon>Poaceae</taxon>
        <taxon>PACMAD clade</taxon>
        <taxon>Arundinoideae</taxon>
        <taxon>Arundineae</taxon>
        <taxon>Arundo</taxon>
    </lineage>
</organism>
<feature type="region of interest" description="Disordered" evidence="1">
    <location>
        <begin position="1"/>
        <end position="25"/>
    </location>
</feature>
<reference evidence="2" key="1">
    <citation type="submission" date="2014-09" db="EMBL/GenBank/DDBJ databases">
        <authorList>
            <person name="Magalhaes I.L.F."/>
            <person name="Oliveira U."/>
            <person name="Santos F.R."/>
            <person name="Vidigal T.H.D.A."/>
            <person name="Brescovit A.D."/>
            <person name="Santos A.J."/>
        </authorList>
    </citation>
    <scope>NUCLEOTIDE SEQUENCE</scope>
    <source>
        <tissue evidence="2">Shoot tissue taken approximately 20 cm above the soil surface</tissue>
    </source>
</reference>
<name>A0A0A9FWE7_ARUDO</name>
<reference evidence="2" key="2">
    <citation type="journal article" date="2015" name="Data Brief">
        <title>Shoot transcriptome of the giant reed, Arundo donax.</title>
        <authorList>
            <person name="Barrero R.A."/>
            <person name="Guerrero F.D."/>
            <person name="Moolhuijzen P."/>
            <person name="Goolsby J.A."/>
            <person name="Tidwell J."/>
            <person name="Bellgard S.E."/>
            <person name="Bellgard M.I."/>
        </authorList>
    </citation>
    <scope>NUCLEOTIDE SEQUENCE</scope>
    <source>
        <tissue evidence="2">Shoot tissue taken approximately 20 cm above the soil surface</tissue>
    </source>
</reference>
<dbReference type="AlphaFoldDB" id="A0A0A9FWE7"/>
<proteinExistence type="predicted"/>
<feature type="compositionally biased region" description="Polar residues" evidence="1">
    <location>
        <begin position="1"/>
        <end position="12"/>
    </location>
</feature>
<dbReference type="EMBL" id="GBRH01182332">
    <property type="protein sequence ID" value="JAE15564.1"/>
    <property type="molecule type" value="Transcribed_RNA"/>
</dbReference>
<protein>
    <submittedName>
        <fullName evidence="2">Uncharacterized protein</fullName>
    </submittedName>
</protein>